<organism evidence="1">
    <name type="scientific">mine drainage metagenome</name>
    <dbReference type="NCBI Taxonomy" id="410659"/>
    <lineage>
        <taxon>unclassified sequences</taxon>
        <taxon>metagenomes</taxon>
        <taxon>ecological metagenomes</taxon>
    </lineage>
</organism>
<sequence>MSVFCEPNSDLCWYNVDNKLGFARYVYTARISAFLSSEFYPWIPMYKRSLTVCKR</sequence>
<accession>A0A3P3ZQ96</accession>
<dbReference type="EMBL" id="UOYP01000473">
    <property type="protein sequence ID" value="VAY89093.1"/>
    <property type="molecule type" value="Genomic_DNA"/>
</dbReference>
<name>A0A3P3ZQ96_9ZZZZ</name>
<protein>
    <submittedName>
        <fullName evidence="1">Uncharacterized protein</fullName>
    </submittedName>
</protein>
<evidence type="ECO:0000313" key="1">
    <source>
        <dbReference type="EMBL" id="VAY89093.1"/>
    </source>
</evidence>
<reference evidence="1" key="1">
    <citation type="submission" date="2018-10" db="EMBL/GenBank/DDBJ databases">
        <authorList>
            <person name="Plewniak F."/>
        </authorList>
    </citation>
    <scope>NUCLEOTIDE SEQUENCE</scope>
</reference>
<dbReference type="AlphaFoldDB" id="A0A3P3ZQ96"/>
<gene>
    <name evidence="1" type="ORF">CARN8_5240001</name>
</gene>
<proteinExistence type="predicted"/>